<dbReference type="EMBL" id="CADEPM010000008">
    <property type="protein sequence ID" value="CAB3409319.1"/>
    <property type="molecule type" value="Genomic_DNA"/>
</dbReference>
<feature type="transmembrane region" description="Helical" evidence="1">
    <location>
        <begin position="209"/>
        <end position="229"/>
    </location>
</feature>
<gene>
    <name evidence="2" type="ORF">CBOVIS_LOCUS10985</name>
</gene>
<evidence type="ECO:0000256" key="1">
    <source>
        <dbReference type="SAM" id="Phobius"/>
    </source>
</evidence>
<evidence type="ECO:0000313" key="2">
    <source>
        <dbReference type="EMBL" id="CAB3409319.1"/>
    </source>
</evidence>
<name>A0A8S1F002_9PELO</name>
<keyword evidence="1" id="KW-0472">Membrane</keyword>
<organism evidence="2 3">
    <name type="scientific">Caenorhabditis bovis</name>
    <dbReference type="NCBI Taxonomy" id="2654633"/>
    <lineage>
        <taxon>Eukaryota</taxon>
        <taxon>Metazoa</taxon>
        <taxon>Ecdysozoa</taxon>
        <taxon>Nematoda</taxon>
        <taxon>Chromadorea</taxon>
        <taxon>Rhabditida</taxon>
        <taxon>Rhabditina</taxon>
        <taxon>Rhabditomorpha</taxon>
        <taxon>Rhabditoidea</taxon>
        <taxon>Rhabditidae</taxon>
        <taxon>Peloderinae</taxon>
        <taxon>Caenorhabditis</taxon>
    </lineage>
</organism>
<reference evidence="2 3" key="1">
    <citation type="submission" date="2020-04" db="EMBL/GenBank/DDBJ databases">
        <authorList>
            <person name="Laetsch R D."/>
            <person name="Stevens L."/>
            <person name="Kumar S."/>
            <person name="Blaxter L. M."/>
        </authorList>
    </citation>
    <scope>NUCLEOTIDE SEQUENCE [LARGE SCALE GENOMIC DNA]</scope>
</reference>
<keyword evidence="1" id="KW-0812">Transmembrane</keyword>
<keyword evidence="1" id="KW-1133">Transmembrane helix</keyword>
<proteinExistence type="predicted"/>
<feature type="transmembrane region" description="Helical" evidence="1">
    <location>
        <begin position="153"/>
        <end position="174"/>
    </location>
</feature>
<sequence>MFGRRKRETVDHVLHLHLGGATEPNEGVAASSRGSSSSLREHIKLKKRTRDEQEEADENCLSILAALFRKMIFCCCWPIQKCCKVLALLDTVIVGYFAYKSTNNLMETWGNWHWTTIAPFLFFVAFFVCHVLGTVLLILGVKRNMAHYCLPRLVLISGLTVCSLICILVMIAYFTGASVSINAFIFRVYEYFFEQQLSDVEKVEMKHELIYYGIAFLILAIAFFVYNVLELMLTRKLQKSLNVFTAVPTAPPAPYNPAYAAPPQKAYPNLA</sequence>
<feature type="transmembrane region" description="Helical" evidence="1">
    <location>
        <begin position="79"/>
        <end position="99"/>
    </location>
</feature>
<feature type="transmembrane region" description="Helical" evidence="1">
    <location>
        <begin position="119"/>
        <end position="141"/>
    </location>
</feature>
<comment type="caution">
    <text evidence="2">The sequence shown here is derived from an EMBL/GenBank/DDBJ whole genome shotgun (WGS) entry which is preliminary data.</text>
</comment>
<accession>A0A8S1F002</accession>
<protein>
    <submittedName>
        <fullName evidence="2">Uncharacterized protein</fullName>
    </submittedName>
</protein>
<dbReference type="Proteomes" id="UP000494206">
    <property type="component" value="Unassembled WGS sequence"/>
</dbReference>
<evidence type="ECO:0000313" key="3">
    <source>
        <dbReference type="Proteomes" id="UP000494206"/>
    </source>
</evidence>
<dbReference type="OrthoDB" id="5809348at2759"/>
<keyword evidence="3" id="KW-1185">Reference proteome</keyword>
<dbReference type="AlphaFoldDB" id="A0A8S1F002"/>